<protein>
    <recommendedName>
        <fullName evidence="4">Lipoprotein</fullName>
    </recommendedName>
</protein>
<evidence type="ECO:0000256" key="1">
    <source>
        <dbReference type="SAM" id="MobiDB-lite"/>
    </source>
</evidence>
<evidence type="ECO:0000313" key="2">
    <source>
        <dbReference type="EMBL" id="KWW99319.1"/>
    </source>
</evidence>
<comment type="caution">
    <text evidence="2">The sequence shown here is derived from an EMBL/GenBank/DDBJ whole genome shotgun (WGS) entry which is preliminary data.</text>
</comment>
<feature type="compositionally biased region" description="Low complexity" evidence="1">
    <location>
        <begin position="40"/>
        <end position="64"/>
    </location>
</feature>
<feature type="compositionally biased region" description="Pro residues" evidence="1">
    <location>
        <begin position="24"/>
        <end position="39"/>
    </location>
</feature>
<dbReference type="OrthoDB" id="3392009at2"/>
<reference evidence="3" key="1">
    <citation type="submission" date="2015-04" db="EMBL/GenBank/DDBJ databases">
        <title>Physiological reanalysis, assessment of diazotrophy, and genome sequences of multiple isolates of Streptomyces thermoautotrophicus.</title>
        <authorList>
            <person name="MacKellar D.C."/>
            <person name="Lieber L."/>
            <person name="Norman J."/>
            <person name="Bolger A."/>
            <person name="Tobin C."/>
            <person name="Murray J.W."/>
            <person name="Chang R."/>
            <person name="Ford T."/>
            <person name="Nguyen P.Q."/>
            <person name="Woodward J."/>
            <person name="Permingeat H."/>
            <person name="Joshi N.S."/>
            <person name="Silver P.A."/>
            <person name="Usadel B."/>
            <person name="Rutherford A.W."/>
            <person name="Friesen M."/>
            <person name="Prell J."/>
        </authorList>
    </citation>
    <scope>NUCLEOTIDE SEQUENCE [LARGE SCALE GENOMIC DNA]</scope>
    <source>
        <strain evidence="3">H1</strain>
    </source>
</reference>
<feature type="region of interest" description="Disordered" evidence="1">
    <location>
        <begin position="18"/>
        <end position="64"/>
    </location>
</feature>
<organism evidence="2 3">
    <name type="scientific">Carbonactinospora thermoautotrophica</name>
    <dbReference type="NCBI Taxonomy" id="1469144"/>
    <lineage>
        <taxon>Bacteria</taxon>
        <taxon>Bacillati</taxon>
        <taxon>Actinomycetota</taxon>
        <taxon>Actinomycetes</taxon>
        <taxon>Kitasatosporales</taxon>
        <taxon>Carbonactinosporaceae</taxon>
        <taxon>Carbonactinospora</taxon>
    </lineage>
</organism>
<evidence type="ECO:0000313" key="3">
    <source>
        <dbReference type="Proteomes" id="UP000070188"/>
    </source>
</evidence>
<accession>A0A132MNM0</accession>
<keyword evidence="3" id="KW-1185">Reference proteome</keyword>
<dbReference type="RefSeq" id="WP_141658689.1">
    <property type="nucleotide sequence ID" value="NZ_LAXD01000001.1"/>
</dbReference>
<dbReference type="PROSITE" id="PS51257">
    <property type="entry name" value="PROKAR_LIPOPROTEIN"/>
    <property type="match status" value="1"/>
</dbReference>
<gene>
    <name evidence="2" type="ORF">LI90_953</name>
</gene>
<proteinExistence type="predicted"/>
<evidence type="ECO:0008006" key="4">
    <source>
        <dbReference type="Google" id="ProtNLM"/>
    </source>
</evidence>
<sequence length="188" mass="20303">MHRPLAALAVAALVAVSGCSDPRPQQPPRPAPPVQPPAPVTTTVTPTSTGTTLSPTPSTPPLTREQAAKRYLAIVRPYNQTLERLERAINSGEPLPTLKTLAAQVAEANATRIRQFQETPWPADVRAPVQELVAQARSAMGPLHQAATAKTREELVSLVLRAGRHDGARQAAEIRKRLKLSQYDEEVP</sequence>
<dbReference type="AlphaFoldDB" id="A0A132MNM0"/>
<dbReference type="EMBL" id="LAXD01000001">
    <property type="protein sequence ID" value="KWW99319.1"/>
    <property type="molecule type" value="Genomic_DNA"/>
</dbReference>
<name>A0A132MNM0_9ACTN</name>
<dbReference type="Proteomes" id="UP000070188">
    <property type="component" value="Unassembled WGS sequence"/>
</dbReference>
<dbReference type="STRING" id="1469144.LI90_953"/>
<dbReference type="PATRIC" id="fig|1469144.10.peg.1071"/>